<sequence length="196" mass="22915">MKDTSIVLRVVLEGILVIGPNPVKIVDSSETFLQLFNRVIRDSRPYSIVKILARQSSSHNWYPVKEPFWDFLQHPYWRPVFTVWIHLIQTGRREICFTISRSKSADENEDGSKKVIENILNQKFVYLENAMNKKGPYIKVNSVGGQKRVAKDLRKERQNKRIGYSERMGCSINQAVVKENDDVEKVHHIWYGDLRL</sequence>
<dbReference type="EMBL" id="CAJVPV010015574">
    <property type="protein sequence ID" value="CAG8692846.1"/>
    <property type="molecule type" value="Genomic_DNA"/>
</dbReference>
<protein>
    <submittedName>
        <fullName evidence="1">2599_t:CDS:1</fullName>
    </submittedName>
</protein>
<gene>
    <name evidence="1" type="ORF">AMORRO_LOCUS11716</name>
</gene>
<feature type="non-terminal residue" evidence="1">
    <location>
        <position position="1"/>
    </location>
</feature>
<keyword evidence="2" id="KW-1185">Reference proteome</keyword>
<dbReference type="AlphaFoldDB" id="A0A9N9EW30"/>
<comment type="caution">
    <text evidence="1">The sequence shown here is derived from an EMBL/GenBank/DDBJ whole genome shotgun (WGS) entry which is preliminary data.</text>
</comment>
<organism evidence="1 2">
    <name type="scientific">Acaulospora morrowiae</name>
    <dbReference type="NCBI Taxonomy" id="94023"/>
    <lineage>
        <taxon>Eukaryota</taxon>
        <taxon>Fungi</taxon>
        <taxon>Fungi incertae sedis</taxon>
        <taxon>Mucoromycota</taxon>
        <taxon>Glomeromycotina</taxon>
        <taxon>Glomeromycetes</taxon>
        <taxon>Diversisporales</taxon>
        <taxon>Acaulosporaceae</taxon>
        <taxon>Acaulospora</taxon>
    </lineage>
</organism>
<name>A0A9N9EW30_9GLOM</name>
<proteinExistence type="predicted"/>
<evidence type="ECO:0000313" key="2">
    <source>
        <dbReference type="Proteomes" id="UP000789342"/>
    </source>
</evidence>
<reference evidence="1" key="1">
    <citation type="submission" date="2021-06" db="EMBL/GenBank/DDBJ databases">
        <authorList>
            <person name="Kallberg Y."/>
            <person name="Tangrot J."/>
            <person name="Rosling A."/>
        </authorList>
    </citation>
    <scope>NUCLEOTIDE SEQUENCE</scope>
    <source>
        <strain evidence="1">CL551</strain>
    </source>
</reference>
<accession>A0A9N9EW30</accession>
<evidence type="ECO:0000313" key="1">
    <source>
        <dbReference type="EMBL" id="CAG8692846.1"/>
    </source>
</evidence>
<dbReference type="Proteomes" id="UP000789342">
    <property type="component" value="Unassembled WGS sequence"/>
</dbReference>
<dbReference type="OrthoDB" id="10396386at2759"/>